<dbReference type="Proteomes" id="UP000186817">
    <property type="component" value="Unassembled WGS sequence"/>
</dbReference>
<organism evidence="2 3">
    <name type="scientific">Symbiodinium microadriaticum</name>
    <name type="common">Dinoflagellate</name>
    <name type="synonym">Zooxanthella microadriatica</name>
    <dbReference type="NCBI Taxonomy" id="2951"/>
    <lineage>
        <taxon>Eukaryota</taxon>
        <taxon>Sar</taxon>
        <taxon>Alveolata</taxon>
        <taxon>Dinophyceae</taxon>
        <taxon>Suessiales</taxon>
        <taxon>Symbiodiniaceae</taxon>
        <taxon>Symbiodinium</taxon>
    </lineage>
</organism>
<feature type="region of interest" description="Disordered" evidence="1">
    <location>
        <begin position="57"/>
        <end position="99"/>
    </location>
</feature>
<evidence type="ECO:0000313" key="2">
    <source>
        <dbReference type="EMBL" id="OLP93538.1"/>
    </source>
</evidence>
<protein>
    <submittedName>
        <fullName evidence="2">Uncharacterized protein</fullName>
    </submittedName>
</protein>
<gene>
    <name evidence="2" type="ORF">AK812_SmicGene24553</name>
</gene>
<dbReference type="AlphaFoldDB" id="A0A1Q9DEC6"/>
<sequence length="99" mass="11181">MSMRSRCRNAELALASATFWKRTVAPFVVERNPRCRSVPNFPGFDPARDRNYFDWRPATAASRTSNKSTTSSMAPQRVGQAQLMTMDRPGSRPTTGQHF</sequence>
<keyword evidence="3" id="KW-1185">Reference proteome</keyword>
<dbReference type="EMBL" id="LSRX01000577">
    <property type="protein sequence ID" value="OLP93538.1"/>
    <property type="molecule type" value="Genomic_DNA"/>
</dbReference>
<evidence type="ECO:0000313" key="3">
    <source>
        <dbReference type="Proteomes" id="UP000186817"/>
    </source>
</evidence>
<feature type="compositionally biased region" description="Polar residues" evidence="1">
    <location>
        <begin position="61"/>
        <end position="74"/>
    </location>
</feature>
<comment type="caution">
    <text evidence="2">The sequence shown here is derived from an EMBL/GenBank/DDBJ whole genome shotgun (WGS) entry which is preliminary data.</text>
</comment>
<proteinExistence type="predicted"/>
<evidence type="ECO:0000256" key="1">
    <source>
        <dbReference type="SAM" id="MobiDB-lite"/>
    </source>
</evidence>
<reference evidence="2 3" key="1">
    <citation type="submission" date="2016-02" db="EMBL/GenBank/DDBJ databases">
        <title>Genome analysis of coral dinoflagellate symbionts highlights evolutionary adaptations to a symbiotic lifestyle.</title>
        <authorList>
            <person name="Aranda M."/>
            <person name="Li Y."/>
            <person name="Liew Y.J."/>
            <person name="Baumgarten S."/>
            <person name="Simakov O."/>
            <person name="Wilson M."/>
            <person name="Piel J."/>
            <person name="Ashoor H."/>
            <person name="Bougouffa S."/>
            <person name="Bajic V.B."/>
            <person name="Ryu T."/>
            <person name="Ravasi T."/>
            <person name="Bayer T."/>
            <person name="Micklem G."/>
            <person name="Kim H."/>
            <person name="Bhak J."/>
            <person name="Lajeunesse T.C."/>
            <person name="Voolstra C.R."/>
        </authorList>
    </citation>
    <scope>NUCLEOTIDE SEQUENCE [LARGE SCALE GENOMIC DNA]</scope>
    <source>
        <strain evidence="2 3">CCMP2467</strain>
    </source>
</reference>
<name>A0A1Q9DEC6_SYMMI</name>
<accession>A0A1Q9DEC6</accession>